<feature type="domain" description="Methyltransferase type 11" evidence="1">
    <location>
        <begin position="116"/>
        <end position="199"/>
    </location>
</feature>
<dbReference type="SUPFAM" id="SSF53335">
    <property type="entry name" value="S-adenosyl-L-methionine-dependent methyltransferases"/>
    <property type="match status" value="1"/>
</dbReference>
<sequence length="684" mass="78448">MENEIINDFICVKCQGKLFRSEQKLCCSSCMSEFIINNGIIDFRGNRQSYYFNPVSTTDMDTLIKQMEESNWSQTVRSFIKYVGPKSPDSWIDNLVVDSRYAWKIFLNSNENKSLLDIGCGLGNLVSNLAPHFGQVYAMDLTYKRLQFTQKRSSIFNTSDDIRFIAGGDQKYLPFPDHSVDCVTLSGVLEWVGEGDTALYNSGSKLRRIWYMLANYFGESSPRNIQIAFLKEIKRILKEDGQLFVGIENRLNYEYFINRPDHHSNLKYGSLMPRFIANLYSIFAKHQPYRTFTYSIPGYRKLFAEAGFDSLEFIGLFDGYSFLRKMLPFAETGKTWQPSKPRSLKKKISSNKYFVPAYGIVASSAKRKSTSLHDRIFNAIAQKMREDASSNFTVRNYIVTNKEKLVMNCNIAAKDVVVKIPLNEASLFAQQKNKELLIKMAGLSVSPDFVCQVEEEGLQGFVEEEIKGNPISSLFLPQSKTSLKNLYQDIGELLGKLNPPESIISEEKFEFSGDIYKRVVERPLKTLFAVLEDKGLHDYLHGYFSENLKGKYIGSGVYHGDLSVSNIIVTPNGSYQLIDWEGGMENGIPILDAINFIGSSYRYTNTRASMRDTINMLIGDDFKESEEWQFLAKQYEYWEIDLDLHKGLVYLNWLSSVSHLLPFSLRFNEKNINKFIYDVVAEMK</sequence>
<evidence type="ECO:0000259" key="1">
    <source>
        <dbReference type="Pfam" id="PF08241"/>
    </source>
</evidence>
<dbReference type="AlphaFoldDB" id="A0A4Y1YN13"/>
<dbReference type="KEGG" id="nst:Nstercoris_01821"/>
<name>A0A4Y1YN13_9PROT</name>
<dbReference type="PROSITE" id="PS00109">
    <property type="entry name" value="PROTEIN_KINASE_TYR"/>
    <property type="match status" value="1"/>
</dbReference>
<protein>
    <recommendedName>
        <fullName evidence="1">Methyltransferase type 11 domain-containing protein</fullName>
    </recommendedName>
</protein>
<dbReference type="InterPro" id="IPR013216">
    <property type="entry name" value="Methyltransf_11"/>
</dbReference>
<proteinExistence type="predicted"/>
<evidence type="ECO:0000313" key="3">
    <source>
        <dbReference type="Proteomes" id="UP000316473"/>
    </source>
</evidence>
<dbReference type="Pfam" id="PF08241">
    <property type="entry name" value="Methyltransf_11"/>
    <property type="match status" value="1"/>
</dbReference>
<evidence type="ECO:0000313" key="2">
    <source>
        <dbReference type="EMBL" id="BBL35550.1"/>
    </source>
</evidence>
<dbReference type="InterPro" id="IPR011009">
    <property type="entry name" value="Kinase-like_dom_sf"/>
</dbReference>
<organism evidence="2 3">
    <name type="scientific">Nitrosomonas stercoris</name>
    <dbReference type="NCBI Taxonomy" id="1444684"/>
    <lineage>
        <taxon>Bacteria</taxon>
        <taxon>Pseudomonadati</taxon>
        <taxon>Pseudomonadota</taxon>
        <taxon>Betaproteobacteria</taxon>
        <taxon>Nitrosomonadales</taxon>
        <taxon>Nitrosomonadaceae</taxon>
        <taxon>Nitrosomonas</taxon>
    </lineage>
</organism>
<dbReference type="InterPro" id="IPR029063">
    <property type="entry name" value="SAM-dependent_MTases_sf"/>
</dbReference>
<gene>
    <name evidence="2" type="ORF">Nstercoris_01821</name>
</gene>
<dbReference type="Proteomes" id="UP000316473">
    <property type="component" value="Chromosome"/>
</dbReference>
<reference evidence="2 3" key="1">
    <citation type="submission" date="2019-06" db="EMBL/GenBank/DDBJ databases">
        <title>Nitrosomonas stercoris KYUHI-S whole genome shotgun sequence.</title>
        <authorList>
            <person name="Nakagawa T."/>
            <person name="Tsuchiya Y."/>
            <person name="Takahashi R."/>
        </authorList>
    </citation>
    <scope>NUCLEOTIDE SEQUENCE [LARGE SCALE GENOMIC DNA]</scope>
    <source>
        <strain evidence="2 3">KYUHI-S</strain>
    </source>
</reference>
<accession>A0A4Y1YN13</accession>
<dbReference type="Gene3D" id="3.40.50.150">
    <property type="entry name" value="Vaccinia Virus protein VP39"/>
    <property type="match status" value="1"/>
</dbReference>
<dbReference type="EMBL" id="AP019755">
    <property type="protein sequence ID" value="BBL35550.1"/>
    <property type="molecule type" value="Genomic_DNA"/>
</dbReference>
<dbReference type="PANTHER" id="PTHR43861:SF1">
    <property type="entry name" value="TRANS-ACONITATE 2-METHYLTRANSFERASE"/>
    <property type="match status" value="1"/>
</dbReference>
<dbReference type="PANTHER" id="PTHR43861">
    <property type="entry name" value="TRANS-ACONITATE 2-METHYLTRANSFERASE-RELATED"/>
    <property type="match status" value="1"/>
</dbReference>
<dbReference type="InterPro" id="IPR008266">
    <property type="entry name" value="Tyr_kinase_AS"/>
</dbReference>
<dbReference type="GO" id="GO:0004672">
    <property type="term" value="F:protein kinase activity"/>
    <property type="evidence" value="ECO:0007669"/>
    <property type="project" value="InterPro"/>
</dbReference>
<dbReference type="GO" id="GO:0008757">
    <property type="term" value="F:S-adenosylmethionine-dependent methyltransferase activity"/>
    <property type="evidence" value="ECO:0007669"/>
    <property type="project" value="InterPro"/>
</dbReference>
<dbReference type="CDD" id="cd02440">
    <property type="entry name" value="AdoMet_MTases"/>
    <property type="match status" value="1"/>
</dbReference>
<dbReference type="SUPFAM" id="SSF56112">
    <property type="entry name" value="Protein kinase-like (PK-like)"/>
    <property type="match status" value="1"/>
</dbReference>
<keyword evidence="3" id="KW-1185">Reference proteome</keyword>